<dbReference type="EMBL" id="JADJNC010000046">
    <property type="protein sequence ID" value="MBK7424752.1"/>
    <property type="molecule type" value="Genomic_DNA"/>
</dbReference>
<gene>
    <name evidence="1" type="ORF">IPJ48_17650</name>
</gene>
<comment type="caution">
    <text evidence="1">The sequence shown here is derived from an EMBL/GenBank/DDBJ whole genome shotgun (WGS) entry which is preliminary data.</text>
</comment>
<protein>
    <submittedName>
        <fullName evidence="1">Uncharacterized protein</fullName>
    </submittedName>
</protein>
<dbReference type="Proteomes" id="UP000886602">
    <property type="component" value="Unassembled WGS sequence"/>
</dbReference>
<evidence type="ECO:0000313" key="2">
    <source>
        <dbReference type="Proteomes" id="UP000886602"/>
    </source>
</evidence>
<proteinExistence type="predicted"/>
<dbReference type="AlphaFoldDB" id="A0A9D7FFL8"/>
<sequence>MEGNIHIPRILMWINFLSCLKSYTKTTSIQHLLHTVMNLNSSSEYIPFLQSVFKDLYINLIDGMTDEQVQEYMEEAVSYVKTTYNVLDSSKNQIELNQNNLDTMLREFTQRVPPPNPTRTLNDYMIQRQPEDGAQIRGLNRAQTRPFFTTTGQVFNTNNTANAAENFWATPPDIVFDPVPVEDPRDLDIATTDFMRGTL</sequence>
<organism evidence="1 2">
    <name type="scientific">Candidatus Propionivibrio dominans</name>
    <dbReference type="NCBI Taxonomy" id="2954373"/>
    <lineage>
        <taxon>Bacteria</taxon>
        <taxon>Pseudomonadati</taxon>
        <taxon>Pseudomonadota</taxon>
        <taxon>Betaproteobacteria</taxon>
        <taxon>Rhodocyclales</taxon>
        <taxon>Rhodocyclaceae</taxon>
        <taxon>Propionivibrio</taxon>
    </lineage>
</organism>
<accession>A0A9D7FFL8</accession>
<reference evidence="1" key="1">
    <citation type="submission" date="2020-10" db="EMBL/GenBank/DDBJ databases">
        <title>Connecting structure to function with the recovery of over 1000 high-quality activated sludge metagenome-assembled genomes encoding full-length rRNA genes using long-read sequencing.</title>
        <authorList>
            <person name="Singleton C.M."/>
            <person name="Petriglieri F."/>
            <person name="Kristensen J.M."/>
            <person name="Kirkegaard R.H."/>
            <person name="Michaelsen T.Y."/>
            <person name="Andersen M.H."/>
            <person name="Karst S.M."/>
            <person name="Dueholm M.S."/>
            <person name="Nielsen P.H."/>
            <person name="Albertsen M."/>
        </authorList>
    </citation>
    <scope>NUCLEOTIDE SEQUENCE</scope>
    <source>
        <strain evidence="1">EsbW_18-Q3-R4-48_MAXAC.044</strain>
    </source>
</reference>
<evidence type="ECO:0000313" key="1">
    <source>
        <dbReference type="EMBL" id="MBK7424752.1"/>
    </source>
</evidence>
<name>A0A9D7FFL8_9RHOO</name>